<dbReference type="EMBL" id="PNYB01000003">
    <property type="protein sequence ID" value="PMS27013.1"/>
    <property type="molecule type" value="Genomic_DNA"/>
</dbReference>
<evidence type="ECO:0000313" key="2">
    <source>
        <dbReference type="Proteomes" id="UP000235347"/>
    </source>
</evidence>
<sequence>MEGSGMTNPVVHVSNLSSQAVCISHDPNWDDQELLVDGERSTYTTCIASGVDADVSVDAEGDDSPDEHLMGVIFSDGKDFEYGNAGGYQATIGHHADSGLLAVTDQYTMRSPSIQYSVDNQTQWSMDMTFVDA</sequence>
<reference evidence="1 2" key="1">
    <citation type="submission" date="2018-01" db="EMBL/GenBank/DDBJ databases">
        <title>Whole genome analyses suggest that Burkholderia sensu lato contains two further novel genera in the rhizoxinica-symbiotica group Mycetohabitans gen. nov., and Trinickia gen. nov.: implications for the evolution of diazotrophy and nodulation in the Burkholderiaceae.</title>
        <authorList>
            <person name="Estrada-de los Santos P."/>
            <person name="Palmer M."/>
            <person name="Chavez-Ramirez B."/>
            <person name="Beukes C."/>
            <person name="Steenkamp E.T."/>
            <person name="Hirsch A.M."/>
            <person name="Manyaka P."/>
            <person name="Maluk M."/>
            <person name="Lafos M."/>
            <person name="Crook M."/>
            <person name="Gross E."/>
            <person name="Simon M.F."/>
            <person name="Bueno dos Reis Junior F."/>
            <person name="Poole P.S."/>
            <person name="Venter S.N."/>
            <person name="James E.K."/>
        </authorList>
    </citation>
    <scope>NUCLEOTIDE SEQUENCE [LARGE SCALE GENOMIC DNA]</scope>
    <source>
        <strain evidence="1 2">GP25-8</strain>
    </source>
</reference>
<proteinExistence type="predicted"/>
<comment type="caution">
    <text evidence="1">The sequence shown here is derived from an EMBL/GenBank/DDBJ whole genome shotgun (WGS) entry which is preliminary data.</text>
</comment>
<accession>A0A2N7WC82</accession>
<keyword evidence="2" id="KW-1185">Reference proteome</keyword>
<name>A0A2N7WC82_9BURK</name>
<dbReference type="AlphaFoldDB" id="A0A2N7WC82"/>
<gene>
    <name evidence="1" type="ORF">C0Z19_04365</name>
</gene>
<dbReference type="Proteomes" id="UP000235347">
    <property type="component" value="Unassembled WGS sequence"/>
</dbReference>
<protein>
    <submittedName>
        <fullName evidence="1">Uncharacterized protein</fullName>
    </submittedName>
</protein>
<evidence type="ECO:0000313" key="1">
    <source>
        <dbReference type="EMBL" id="PMS27013.1"/>
    </source>
</evidence>
<organism evidence="1 2">
    <name type="scientific">Trinickia soli</name>
    <dbReference type="NCBI Taxonomy" id="380675"/>
    <lineage>
        <taxon>Bacteria</taxon>
        <taxon>Pseudomonadati</taxon>
        <taxon>Pseudomonadota</taxon>
        <taxon>Betaproteobacteria</taxon>
        <taxon>Burkholderiales</taxon>
        <taxon>Burkholderiaceae</taxon>
        <taxon>Trinickia</taxon>
    </lineage>
</organism>